<name>A0A2I0W0H7_9ASPA</name>
<keyword evidence="2" id="KW-1185">Reference proteome</keyword>
<evidence type="ECO:0000313" key="2">
    <source>
        <dbReference type="Proteomes" id="UP000233837"/>
    </source>
</evidence>
<protein>
    <recommendedName>
        <fullName evidence="3">Retrotransposon gag domain-containing protein</fullName>
    </recommendedName>
</protein>
<gene>
    <name evidence="1" type="ORF">MA16_Dca002430</name>
</gene>
<dbReference type="EMBL" id="KZ503041">
    <property type="protein sequence ID" value="PKU69160.1"/>
    <property type="molecule type" value="Genomic_DNA"/>
</dbReference>
<dbReference type="AlphaFoldDB" id="A0A2I0W0H7"/>
<evidence type="ECO:0008006" key="3">
    <source>
        <dbReference type="Google" id="ProtNLM"/>
    </source>
</evidence>
<proteinExistence type="predicted"/>
<accession>A0A2I0W0H7</accession>
<evidence type="ECO:0000313" key="1">
    <source>
        <dbReference type="EMBL" id="PKU69160.1"/>
    </source>
</evidence>
<dbReference type="Proteomes" id="UP000233837">
    <property type="component" value="Unassembled WGS sequence"/>
</dbReference>
<sequence length="116" mass="13628">MKQLMRGYFFPTDFEQMLYLTYQHCVQGNYSVSEYTEEFFRLSVLNNLNESNNQLVARYIGGLKDVIEDKIELNMVGRFPKSRIFLSRQRCICLDNLKVHPTAVIIVSMLQIPKIL</sequence>
<organism evidence="1 2">
    <name type="scientific">Dendrobium catenatum</name>
    <dbReference type="NCBI Taxonomy" id="906689"/>
    <lineage>
        <taxon>Eukaryota</taxon>
        <taxon>Viridiplantae</taxon>
        <taxon>Streptophyta</taxon>
        <taxon>Embryophyta</taxon>
        <taxon>Tracheophyta</taxon>
        <taxon>Spermatophyta</taxon>
        <taxon>Magnoliopsida</taxon>
        <taxon>Liliopsida</taxon>
        <taxon>Asparagales</taxon>
        <taxon>Orchidaceae</taxon>
        <taxon>Epidendroideae</taxon>
        <taxon>Malaxideae</taxon>
        <taxon>Dendrobiinae</taxon>
        <taxon>Dendrobium</taxon>
    </lineage>
</organism>
<reference evidence="1 2" key="1">
    <citation type="journal article" date="2016" name="Sci. Rep.">
        <title>The Dendrobium catenatum Lindl. genome sequence provides insights into polysaccharide synthase, floral development and adaptive evolution.</title>
        <authorList>
            <person name="Zhang G.Q."/>
            <person name="Xu Q."/>
            <person name="Bian C."/>
            <person name="Tsai W.C."/>
            <person name="Yeh C.M."/>
            <person name="Liu K.W."/>
            <person name="Yoshida K."/>
            <person name="Zhang L.S."/>
            <person name="Chang S.B."/>
            <person name="Chen F."/>
            <person name="Shi Y."/>
            <person name="Su Y.Y."/>
            <person name="Zhang Y.Q."/>
            <person name="Chen L.J."/>
            <person name="Yin Y."/>
            <person name="Lin M."/>
            <person name="Huang H."/>
            <person name="Deng H."/>
            <person name="Wang Z.W."/>
            <person name="Zhu S.L."/>
            <person name="Zhao X."/>
            <person name="Deng C."/>
            <person name="Niu S.C."/>
            <person name="Huang J."/>
            <person name="Wang M."/>
            <person name="Liu G.H."/>
            <person name="Yang H.J."/>
            <person name="Xiao X.J."/>
            <person name="Hsiao Y.Y."/>
            <person name="Wu W.L."/>
            <person name="Chen Y.Y."/>
            <person name="Mitsuda N."/>
            <person name="Ohme-Takagi M."/>
            <person name="Luo Y.B."/>
            <person name="Van de Peer Y."/>
            <person name="Liu Z.J."/>
        </authorList>
    </citation>
    <scope>NUCLEOTIDE SEQUENCE [LARGE SCALE GENOMIC DNA]</scope>
    <source>
        <tissue evidence="1">The whole plant</tissue>
    </source>
</reference>
<reference evidence="1 2" key="2">
    <citation type="journal article" date="2017" name="Nature">
        <title>The Apostasia genome and the evolution of orchids.</title>
        <authorList>
            <person name="Zhang G.Q."/>
            <person name="Liu K.W."/>
            <person name="Li Z."/>
            <person name="Lohaus R."/>
            <person name="Hsiao Y.Y."/>
            <person name="Niu S.C."/>
            <person name="Wang J.Y."/>
            <person name="Lin Y.C."/>
            <person name="Xu Q."/>
            <person name="Chen L.J."/>
            <person name="Yoshida K."/>
            <person name="Fujiwara S."/>
            <person name="Wang Z.W."/>
            <person name="Zhang Y.Q."/>
            <person name="Mitsuda N."/>
            <person name="Wang M."/>
            <person name="Liu G.H."/>
            <person name="Pecoraro L."/>
            <person name="Huang H.X."/>
            <person name="Xiao X.J."/>
            <person name="Lin M."/>
            <person name="Wu X.Y."/>
            <person name="Wu W.L."/>
            <person name="Chen Y.Y."/>
            <person name="Chang S.B."/>
            <person name="Sakamoto S."/>
            <person name="Ohme-Takagi M."/>
            <person name="Yagi M."/>
            <person name="Zeng S.J."/>
            <person name="Shen C.Y."/>
            <person name="Yeh C.M."/>
            <person name="Luo Y.B."/>
            <person name="Tsai W.C."/>
            <person name="Van de Peer Y."/>
            <person name="Liu Z.J."/>
        </authorList>
    </citation>
    <scope>NUCLEOTIDE SEQUENCE [LARGE SCALE GENOMIC DNA]</scope>
    <source>
        <tissue evidence="1">The whole plant</tissue>
    </source>
</reference>